<reference evidence="1 2" key="1">
    <citation type="submission" date="2016-02" db="EMBL/GenBank/DDBJ databases">
        <title>Band-tailed pigeon sequencing and assembly.</title>
        <authorList>
            <person name="Soares A.E."/>
            <person name="Novak B.J."/>
            <person name="Rice E.S."/>
            <person name="O'Connell B."/>
            <person name="Chang D."/>
            <person name="Weber S."/>
            <person name="Shapiro B."/>
        </authorList>
    </citation>
    <scope>NUCLEOTIDE SEQUENCE [LARGE SCALE GENOMIC DNA]</scope>
    <source>
        <strain evidence="1">BTP2013</strain>
        <tissue evidence="1">Blood</tissue>
    </source>
</reference>
<keyword evidence="2" id="KW-1185">Reference proteome</keyword>
<protein>
    <submittedName>
        <fullName evidence="1">Uncharacterized protein</fullName>
    </submittedName>
</protein>
<evidence type="ECO:0000313" key="2">
    <source>
        <dbReference type="Proteomes" id="UP000190648"/>
    </source>
</evidence>
<comment type="caution">
    <text evidence="1">The sequence shown here is derived from an EMBL/GenBank/DDBJ whole genome shotgun (WGS) entry which is preliminary data.</text>
</comment>
<sequence>MGSQLELLRALPPWLAPGRSPLYLSPGQFSLACATLLESQDSHLVPEEVCGSRISWRQRKPPPFAYLDFAKRTGDHRITDVWILACYGQYFNTELTVQMRRVFLDNFLLLEQHGCQSPGRASSPGACSPVLTAVSASQADVTCRDVRG</sequence>
<dbReference type="Proteomes" id="UP000190648">
    <property type="component" value="Unassembled WGS sequence"/>
</dbReference>
<gene>
    <name evidence="1" type="ORF">AV530_009425</name>
</gene>
<dbReference type="AlphaFoldDB" id="A0A1V4JIZ5"/>
<accession>A0A1V4JIZ5</accession>
<proteinExistence type="predicted"/>
<dbReference type="EMBL" id="LSYS01007300">
    <property type="protein sequence ID" value="OPJ72138.1"/>
    <property type="molecule type" value="Genomic_DNA"/>
</dbReference>
<organism evidence="1 2">
    <name type="scientific">Patagioenas fasciata monilis</name>
    <dbReference type="NCBI Taxonomy" id="372326"/>
    <lineage>
        <taxon>Eukaryota</taxon>
        <taxon>Metazoa</taxon>
        <taxon>Chordata</taxon>
        <taxon>Craniata</taxon>
        <taxon>Vertebrata</taxon>
        <taxon>Euteleostomi</taxon>
        <taxon>Archelosauria</taxon>
        <taxon>Archosauria</taxon>
        <taxon>Dinosauria</taxon>
        <taxon>Saurischia</taxon>
        <taxon>Theropoda</taxon>
        <taxon>Coelurosauria</taxon>
        <taxon>Aves</taxon>
        <taxon>Neognathae</taxon>
        <taxon>Neoaves</taxon>
        <taxon>Columbimorphae</taxon>
        <taxon>Columbiformes</taxon>
        <taxon>Columbidae</taxon>
        <taxon>Patagioenas</taxon>
    </lineage>
</organism>
<name>A0A1V4JIZ5_PATFA</name>
<evidence type="ECO:0000313" key="1">
    <source>
        <dbReference type="EMBL" id="OPJ72138.1"/>
    </source>
</evidence>